<evidence type="ECO:0000313" key="2">
    <source>
        <dbReference type="Proteomes" id="UP000799755"/>
    </source>
</evidence>
<dbReference type="EMBL" id="MU003503">
    <property type="protein sequence ID" value="KAF2471915.1"/>
    <property type="molecule type" value="Genomic_DNA"/>
</dbReference>
<accession>A0ACB6QYH6</accession>
<reference evidence="1" key="1">
    <citation type="journal article" date="2020" name="Stud. Mycol.">
        <title>101 Dothideomycetes genomes: a test case for predicting lifestyles and emergence of pathogens.</title>
        <authorList>
            <person name="Haridas S."/>
            <person name="Albert R."/>
            <person name="Binder M."/>
            <person name="Bloem J."/>
            <person name="Labutti K."/>
            <person name="Salamov A."/>
            <person name="Andreopoulos B."/>
            <person name="Baker S."/>
            <person name="Barry K."/>
            <person name="Bills G."/>
            <person name="Bluhm B."/>
            <person name="Cannon C."/>
            <person name="Castanera R."/>
            <person name="Culley D."/>
            <person name="Daum C."/>
            <person name="Ezra D."/>
            <person name="Gonzalez J."/>
            <person name="Henrissat B."/>
            <person name="Kuo A."/>
            <person name="Liang C."/>
            <person name="Lipzen A."/>
            <person name="Lutzoni F."/>
            <person name="Magnuson J."/>
            <person name="Mondo S."/>
            <person name="Nolan M."/>
            <person name="Ohm R."/>
            <person name="Pangilinan J."/>
            <person name="Park H.-J."/>
            <person name="Ramirez L."/>
            <person name="Alfaro M."/>
            <person name="Sun H."/>
            <person name="Tritt A."/>
            <person name="Yoshinaga Y."/>
            <person name="Zwiers L.-H."/>
            <person name="Turgeon B."/>
            <person name="Goodwin S."/>
            <person name="Spatafora J."/>
            <person name="Crous P."/>
            <person name="Grigoriev I."/>
        </authorList>
    </citation>
    <scope>NUCLEOTIDE SEQUENCE</scope>
    <source>
        <strain evidence="1">ATCC 200398</strain>
    </source>
</reference>
<dbReference type="Proteomes" id="UP000799755">
    <property type="component" value="Unassembled WGS sequence"/>
</dbReference>
<sequence length="522" mass="57292">MAPPLVIRNMTSCSISLNSIERFEDPNSQQSKGTAFPFTSKNTTSLAPPAPKLGEHAQTFNHQDLGVLLPPFHSYTLNPPSSASDGGDAPSSLASKTLRLTIQSAGGERYRIDTNPTYTQKASRAFTPLNPNPSTSYTALYHPAKPTSHLTIHTNHLRDLSTWMSVLPSTLPLSALSIPGTHNSHTYYRALPSVRCQLVSVKIQLENGIRFLDIRVQPSHPTDTNNKDLYLVHGAFPISLTGTKYLEPVLKTCYEFLESHPNETILMSLKREGVGNSTDEHLSQVLEKHYLTPNKDKWHTGSDIPYLGDVRGKLVLVRRYNLHESLKTAPDNDGYGLDAIEWPYNCTHAVHGPFCIQDFCDVLHPSTIAKKLRYSNEHLVRSAECTAFIPGVNTDKTNPVPAGPLYLNFLSGSNFWRMGCWPDKIAKVVNRGIEEWICIGHHLEHPASSSGESARDGAGDTELDGKIVQGGIVRKVKAGDGCTGVVVMDCVGDGGDWDLVKMIVGMNMGVLMKTGDTEGKRT</sequence>
<keyword evidence="2" id="KW-1185">Reference proteome</keyword>
<gene>
    <name evidence="1" type="ORF">BDR25DRAFT_259145</name>
</gene>
<proteinExistence type="predicted"/>
<protein>
    <submittedName>
        <fullName evidence="1">PLC-like phosphodiesterase</fullName>
    </submittedName>
</protein>
<name>A0ACB6QYH6_9PLEO</name>
<comment type="caution">
    <text evidence="1">The sequence shown here is derived from an EMBL/GenBank/DDBJ whole genome shotgun (WGS) entry which is preliminary data.</text>
</comment>
<organism evidence="1 2">
    <name type="scientific">Lindgomyces ingoldianus</name>
    <dbReference type="NCBI Taxonomy" id="673940"/>
    <lineage>
        <taxon>Eukaryota</taxon>
        <taxon>Fungi</taxon>
        <taxon>Dikarya</taxon>
        <taxon>Ascomycota</taxon>
        <taxon>Pezizomycotina</taxon>
        <taxon>Dothideomycetes</taxon>
        <taxon>Pleosporomycetidae</taxon>
        <taxon>Pleosporales</taxon>
        <taxon>Lindgomycetaceae</taxon>
        <taxon>Lindgomyces</taxon>
    </lineage>
</organism>
<evidence type="ECO:0000313" key="1">
    <source>
        <dbReference type="EMBL" id="KAF2471915.1"/>
    </source>
</evidence>